<name>A0A8C5BKC6_GADMO</name>
<feature type="transmembrane region" description="Helical" evidence="2">
    <location>
        <begin position="193"/>
        <end position="214"/>
    </location>
</feature>
<dbReference type="Pfam" id="PF14963">
    <property type="entry name" value="Get2_like"/>
    <property type="match status" value="1"/>
</dbReference>
<proteinExistence type="predicted"/>
<dbReference type="GO" id="GO:0071816">
    <property type="term" value="P:tail-anchored membrane protein insertion into ER membrane"/>
    <property type="evidence" value="ECO:0007669"/>
    <property type="project" value="TreeGrafter"/>
</dbReference>
<keyword evidence="4" id="KW-1185">Reference proteome</keyword>
<dbReference type="InterPro" id="IPR016719">
    <property type="entry name" value="CAMLG"/>
</dbReference>
<feature type="compositionally biased region" description="Polar residues" evidence="1">
    <location>
        <begin position="1"/>
        <end position="11"/>
    </location>
</feature>
<keyword evidence="2" id="KW-0472">Membrane</keyword>
<dbReference type="AlphaFoldDB" id="A0A8C5BKC6"/>
<dbReference type="PANTHER" id="PTHR15026">
    <property type="entry name" value="CALCIUM-SIGNAL MODULATING CYCLOPHILIN LIGAND CAML"/>
    <property type="match status" value="1"/>
</dbReference>
<reference evidence="3" key="2">
    <citation type="submission" date="2025-09" db="UniProtKB">
        <authorList>
            <consortium name="Ensembl"/>
        </authorList>
    </citation>
    <scope>IDENTIFICATION</scope>
</reference>
<dbReference type="Proteomes" id="UP000694546">
    <property type="component" value="Chromosome 7"/>
</dbReference>
<sequence length="301" mass="34179">MESTEDNGQTSTEEKTLSAAQRRAEIRRRKLLMNSEDRMNRIVGYTKIEPESAGTPRRPAEPRFHLDLERTDPWPANSSPRPSPFLQESAHSRSSTPERRGSPLPDLGDPVGGSLEDLRGVAAGVRQRPRGERPSDDPSGSPRRGLQTYLSRFDDAMKLRGQLAVASEKAAEEGDSEPEEFDVFRMFRLIGSLLLAVFVRVSVCQYLSIFAPFLTLELAYMGLYKYFPKVSCHLINVTPFVLFSYIPQVMYIRDCLSNIYLQESWYFRTTKIHSAARNPFEEHLTIGLTKLYVIESDLPDL</sequence>
<evidence type="ECO:0000313" key="4">
    <source>
        <dbReference type="Proteomes" id="UP000694546"/>
    </source>
</evidence>
<feature type="transmembrane region" description="Helical" evidence="2">
    <location>
        <begin position="226"/>
        <end position="246"/>
    </location>
</feature>
<dbReference type="PANTHER" id="PTHR15026:SF0">
    <property type="entry name" value="GUIDED ENTRY OF TAIL-ANCHORED PROTEINS FACTOR CAMLG"/>
    <property type="match status" value="1"/>
</dbReference>
<evidence type="ECO:0000313" key="3">
    <source>
        <dbReference type="Ensembl" id="ENSGMOP00000046911.1"/>
    </source>
</evidence>
<gene>
    <name evidence="3" type="primary">CAMLG</name>
    <name evidence="3" type="synonym">camlg</name>
</gene>
<evidence type="ECO:0000256" key="2">
    <source>
        <dbReference type="SAM" id="Phobius"/>
    </source>
</evidence>
<organism evidence="3 4">
    <name type="scientific">Gadus morhua</name>
    <name type="common">Atlantic cod</name>
    <dbReference type="NCBI Taxonomy" id="8049"/>
    <lineage>
        <taxon>Eukaryota</taxon>
        <taxon>Metazoa</taxon>
        <taxon>Chordata</taxon>
        <taxon>Craniata</taxon>
        <taxon>Vertebrata</taxon>
        <taxon>Euteleostomi</taxon>
        <taxon>Actinopterygii</taxon>
        <taxon>Neopterygii</taxon>
        <taxon>Teleostei</taxon>
        <taxon>Neoteleostei</taxon>
        <taxon>Acanthomorphata</taxon>
        <taxon>Zeiogadaria</taxon>
        <taxon>Gadariae</taxon>
        <taxon>Gadiformes</taxon>
        <taxon>Gadoidei</taxon>
        <taxon>Gadidae</taxon>
        <taxon>Gadus</taxon>
    </lineage>
</organism>
<feature type="compositionally biased region" description="Basic and acidic residues" evidence="1">
    <location>
        <begin position="58"/>
        <end position="72"/>
    </location>
</feature>
<evidence type="ECO:0000256" key="1">
    <source>
        <dbReference type="SAM" id="MobiDB-lite"/>
    </source>
</evidence>
<keyword evidence="2" id="KW-1133">Transmembrane helix</keyword>
<reference evidence="3" key="1">
    <citation type="submission" date="2025-08" db="UniProtKB">
        <authorList>
            <consortium name="Ensembl"/>
        </authorList>
    </citation>
    <scope>IDENTIFICATION</scope>
</reference>
<dbReference type="Ensembl" id="ENSGMOT00000043174.1">
    <property type="protein sequence ID" value="ENSGMOP00000046911.1"/>
    <property type="gene ID" value="ENSGMOG00000022625.1"/>
</dbReference>
<protein>
    <submittedName>
        <fullName evidence="3">Calcium modulating ligand</fullName>
    </submittedName>
</protein>
<accession>A0A8C5BKC6</accession>
<dbReference type="GeneTree" id="ENSGT00390000015996"/>
<dbReference type="GO" id="GO:0043529">
    <property type="term" value="C:GET complex"/>
    <property type="evidence" value="ECO:0007669"/>
    <property type="project" value="TreeGrafter"/>
</dbReference>
<keyword evidence="2" id="KW-0812">Transmembrane</keyword>
<feature type="region of interest" description="Disordered" evidence="1">
    <location>
        <begin position="1"/>
        <end position="146"/>
    </location>
</feature>